<dbReference type="SMART" id="SM00382">
    <property type="entry name" value="AAA"/>
    <property type="match status" value="1"/>
</dbReference>
<protein>
    <submittedName>
        <fullName evidence="5">ABC transporter ATP-binding protein</fullName>
    </submittedName>
</protein>
<dbReference type="InterPro" id="IPR051120">
    <property type="entry name" value="ABC_AA/LPS_Transport"/>
</dbReference>
<dbReference type="InterPro" id="IPR003439">
    <property type="entry name" value="ABC_transporter-like_ATP-bd"/>
</dbReference>
<feature type="domain" description="ABC transporter" evidence="4">
    <location>
        <begin position="52"/>
        <end position="285"/>
    </location>
</feature>
<dbReference type="PANTHER" id="PTHR45772">
    <property type="entry name" value="CONSERVED COMPONENT OF ABC TRANSPORTER FOR NATURAL AMINO ACIDS-RELATED"/>
    <property type="match status" value="1"/>
</dbReference>
<dbReference type="AlphaFoldDB" id="A0A537LXH9"/>
<dbReference type="Proteomes" id="UP000315217">
    <property type="component" value="Unassembled WGS sequence"/>
</dbReference>
<comment type="caution">
    <text evidence="5">The sequence shown here is derived from an EMBL/GenBank/DDBJ whole genome shotgun (WGS) entry which is preliminary data.</text>
</comment>
<evidence type="ECO:0000313" key="5">
    <source>
        <dbReference type="EMBL" id="TMJ12714.1"/>
    </source>
</evidence>
<gene>
    <name evidence="5" type="ORF">E6G98_02300</name>
</gene>
<dbReference type="SUPFAM" id="SSF52540">
    <property type="entry name" value="P-loop containing nucleoside triphosphate hydrolases"/>
    <property type="match status" value="1"/>
</dbReference>
<dbReference type="GO" id="GO:0005524">
    <property type="term" value="F:ATP binding"/>
    <property type="evidence" value="ECO:0007669"/>
    <property type="project" value="UniProtKB-KW"/>
</dbReference>
<dbReference type="Gene3D" id="3.40.50.300">
    <property type="entry name" value="P-loop containing nucleotide triphosphate hydrolases"/>
    <property type="match status" value="1"/>
</dbReference>
<organism evidence="5 6">
    <name type="scientific">Candidatus Segetimicrobium genomatis</name>
    <dbReference type="NCBI Taxonomy" id="2569760"/>
    <lineage>
        <taxon>Bacteria</taxon>
        <taxon>Bacillati</taxon>
        <taxon>Candidatus Sysuimicrobiota</taxon>
        <taxon>Candidatus Sysuimicrobiia</taxon>
        <taxon>Candidatus Sysuimicrobiales</taxon>
        <taxon>Candidatus Segetimicrobiaceae</taxon>
        <taxon>Candidatus Segetimicrobium</taxon>
    </lineage>
</organism>
<evidence type="ECO:0000256" key="1">
    <source>
        <dbReference type="ARBA" id="ARBA00022448"/>
    </source>
</evidence>
<keyword evidence="1" id="KW-0813">Transport</keyword>
<dbReference type="GO" id="GO:0005886">
    <property type="term" value="C:plasma membrane"/>
    <property type="evidence" value="ECO:0007669"/>
    <property type="project" value="TreeGrafter"/>
</dbReference>
<keyword evidence="2" id="KW-0547">Nucleotide-binding</keyword>
<evidence type="ECO:0000313" key="6">
    <source>
        <dbReference type="Proteomes" id="UP000315217"/>
    </source>
</evidence>
<dbReference type="PROSITE" id="PS00211">
    <property type="entry name" value="ABC_TRANSPORTER_1"/>
    <property type="match status" value="1"/>
</dbReference>
<dbReference type="InterPro" id="IPR017871">
    <property type="entry name" value="ABC_transporter-like_CS"/>
</dbReference>
<name>A0A537LXH9_9BACT</name>
<proteinExistence type="predicted"/>
<dbReference type="Pfam" id="PF12399">
    <property type="entry name" value="BCA_ABC_TP_C"/>
    <property type="match status" value="1"/>
</dbReference>
<evidence type="ECO:0000259" key="4">
    <source>
        <dbReference type="PROSITE" id="PS50893"/>
    </source>
</evidence>
<dbReference type="EMBL" id="VBAI01000016">
    <property type="protein sequence ID" value="TMJ12714.1"/>
    <property type="molecule type" value="Genomic_DNA"/>
</dbReference>
<reference evidence="5 6" key="1">
    <citation type="journal article" date="2019" name="Nat. Microbiol.">
        <title>Mediterranean grassland soil C-N compound turnover is dependent on rainfall and depth, and is mediated by genomically divergent microorganisms.</title>
        <authorList>
            <person name="Diamond S."/>
            <person name="Andeer P.F."/>
            <person name="Li Z."/>
            <person name="Crits-Christoph A."/>
            <person name="Burstein D."/>
            <person name="Anantharaman K."/>
            <person name="Lane K.R."/>
            <person name="Thomas B.C."/>
            <person name="Pan C."/>
            <person name="Northen T.R."/>
            <person name="Banfield J.F."/>
        </authorList>
    </citation>
    <scope>NUCLEOTIDE SEQUENCE [LARGE SCALE GENOMIC DNA]</scope>
    <source>
        <strain evidence="5">NP_1</strain>
    </source>
</reference>
<evidence type="ECO:0000256" key="2">
    <source>
        <dbReference type="ARBA" id="ARBA00022741"/>
    </source>
</evidence>
<dbReference type="PROSITE" id="PS50893">
    <property type="entry name" value="ABC_TRANSPORTER_2"/>
    <property type="match status" value="1"/>
</dbReference>
<sequence length="285" mass="30563">MAVCALWGAAAGDDALLPQWAAPAGLAAADARRRQRGQSDVTDSPVPDETLIRADAVHKRFGGITAVDGVVFAARRGELVGLIGPNGSGKTTLVNLLTGHLAPDSGEIFLGGHQVTHLPAYRRARYGVGRTFQMSQLFRRMTVLENMLVPGLTFPHLSREVIAARARAHLRFLGLNHLETLPARSLSGGQQKLLELGRALMLDPTLLLLDEPFAGVHPTLRDGIIERILQLHASGRTFLIVDHDIEAIQQLATRLVVMARGRVIADGSPADVRGNRAVLAAYAGT</sequence>
<accession>A0A537LXH9</accession>
<dbReference type="InterPro" id="IPR027417">
    <property type="entry name" value="P-loop_NTPase"/>
</dbReference>
<dbReference type="PANTHER" id="PTHR45772:SF9">
    <property type="entry name" value="CONSERVED COMPONENT OF ABC TRANSPORTER FOR NATURAL AMINO ACIDS"/>
    <property type="match status" value="1"/>
</dbReference>
<dbReference type="InterPro" id="IPR032823">
    <property type="entry name" value="BCA_ABC_TP_C"/>
</dbReference>
<keyword evidence="3 5" id="KW-0067">ATP-binding</keyword>
<evidence type="ECO:0000256" key="3">
    <source>
        <dbReference type="ARBA" id="ARBA00022840"/>
    </source>
</evidence>
<dbReference type="Pfam" id="PF00005">
    <property type="entry name" value="ABC_tran"/>
    <property type="match status" value="1"/>
</dbReference>
<dbReference type="CDD" id="cd03219">
    <property type="entry name" value="ABC_Mj1267_LivG_branched"/>
    <property type="match status" value="1"/>
</dbReference>
<dbReference type="InterPro" id="IPR003593">
    <property type="entry name" value="AAA+_ATPase"/>
</dbReference>
<dbReference type="GO" id="GO:0016887">
    <property type="term" value="F:ATP hydrolysis activity"/>
    <property type="evidence" value="ECO:0007669"/>
    <property type="project" value="InterPro"/>
</dbReference>